<organism evidence="2 3">
    <name type="scientific">Micromonospora sediminimaris</name>
    <dbReference type="NCBI Taxonomy" id="547162"/>
    <lineage>
        <taxon>Bacteria</taxon>
        <taxon>Bacillati</taxon>
        <taxon>Actinomycetota</taxon>
        <taxon>Actinomycetes</taxon>
        <taxon>Micromonosporales</taxon>
        <taxon>Micromonosporaceae</taxon>
        <taxon>Micromonospora</taxon>
    </lineage>
</organism>
<proteinExistence type="predicted"/>
<feature type="transmembrane region" description="Helical" evidence="1">
    <location>
        <begin position="254"/>
        <end position="276"/>
    </location>
</feature>
<comment type="caution">
    <text evidence="2">The sequence shown here is derived from an EMBL/GenBank/DDBJ whole genome shotgun (WGS) entry which is preliminary data.</text>
</comment>
<keyword evidence="1" id="KW-0812">Transmembrane</keyword>
<feature type="transmembrane region" description="Helical" evidence="1">
    <location>
        <begin position="167"/>
        <end position="186"/>
    </location>
</feature>
<evidence type="ECO:0000256" key="1">
    <source>
        <dbReference type="SAM" id="Phobius"/>
    </source>
</evidence>
<feature type="transmembrane region" description="Helical" evidence="1">
    <location>
        <begin position="198"/>
        <end position="217"/>
    </location>
</feature>
<sequence length="396" mass="41432">MRRETAHDEANGRVTVVSLPASMPVRWRLPALATAAVALLSGLYAGLQLLGTPVPTPPVAVDQVHGPLMVLGFVGTLIALERAVALGARWALLAPTCSGLGGLALVATGPSLAGKALLMSASVVLLGIYRALWRRQPSAALLAQTTGAFAWYAATLLWLAGYPVAETVPWLATFVVATIAGERLELAHAALHHPYAERWFLTALAALLAGATATTLWPMTGPHLLGAGVLAVTAWLAVFDVARHTVRARALPRYVAVGLLSGYGWLALAGVLWAGAGPATDGPRYDATLHAVFLGFVMSMIFVHAPVILPAVLRRPLPYHRVLYPPLAVLHASLLVRVGLGDAAGMAQVWRWAGVANVAAVLGFAGCAVTLSLRHGRLSPTPTPTPVRHRIPAGVS</sequence>
<dbReference type="AlphaFoldDB" id="A0A9W5UNY6"/>
<feature type="transmembrane region" description="Helical" evidence="1">
    <location>
        <begin position="112"/>
        <end position="132"/>
    </location>
</feature>
<feature type="transmembrane region" description="Helical" evidence="1">
    <location>
        <begin position="352"/>
        <end position="373"/>
    </location>
</feature>
<feature type="transmembrane region" description="Helical" evidence="1">
    <location>
        <begin position="63"/>
        <end position="80"/>
    </location>
</feature>
<gene>
    <name evidence="2" type="ORF">Vse01_07310</name>
</gene>
<feature type="transmembrane region" description="Helical" evidence="1">
    <location>
        <begin position="322"/>
        <end position="340"/>
    </location>
</feature>
<feature type="transmembrane region" description="Helical" evidence="1">
    <location>
        <begin position="288"/>
        <end position="313"/>
    </location>
</feature>
<evidence type="ECO:0000313" key="3">
    <source>
        <dbReference type="Proteomes" id="UP000607311"/>
    </source>
</evidence>
<dbReference type="Proteomes" id="UP000607311">
    <property type="component" value="Unassembled WGS sequence"/>
</dbReference>
<feature type="transmembrane region" description="Helical" evidence="1">
    <location>
        <begin position="223"/>
        <end position="242"/>
    </location>
</feature>
<reference evidence="2" key="1">
    <citation type="submission" date="2021-01" db="EMBL/GenBank/DDBJ databases">
        <title>Whole genome shotgun sequence of Verrucosispora sediminis NBRC 107745.</title>
        <authorList>
            <person name="Komaki H."/>
            <person name="Tamura T."/>
        </authorList>
    </citation>
    <scope>NUCLEOTIDE SEQUENCE</scope>
    <source>
        <strain evidence="2">NBRC 107745</strain>
    </source>
</reference>
<keyword evidence="1" id="KW-0472">Membrane</keyword>
<keyword evidence="3" id="KW-1185">Reference proteome</keyword>
<dbReference type="EMBL" id="BOPD01000006">
    <property type="protein sequence ID" value="GIJ31583.1"/>
    <property type="molecule type" value="Genomic_DNA"/>
</dbReference>
<feature type="transmembrane region" description="Helical" evidence="1">
    <location>
        <begin position="139"/>
        <end position="161"/>
    </location>
</feature>
<protein>
    <submittedName>
        <fullName evidence="2">Uncharacterized protein</fullName>
    </submittedName>
</protein>
<evidence type="ECO:0000313" key="2">
    <source>
        <dbReference type="EMBL" id="GIJ31583.1"/>
    </source>
</evidence>
<accession>A0A9W5UNY6</accession>
<name>A0A9W5UNY6_9ACTN</name>
<feature type="transmembrane region" description="Helical" evidence="1">
    <location>
        <begin position="87"/>
        <end position="106"/>
    </location>
</feature>
<feature type="transmembrane region" description="Helical" evidence="1">
    <location>
        <begin position="29"/>
        <end position="51"/>
    </location>
</feature>
<keyword evidence="1" id="KW-1133">Transmembrane helix</keyword>